<evidence type="ECO:0000313" key="3">
    <source>
        <dbReference type="Proteomes" id="UP000612055"/>
    </source>
</evidence>
<reference evidence="2" key="1">
    <citation type="journal article" date="2020" name="bioRxiv">
        <title>Comparative genomics of Chlamydomonas.</title>
        <authorList>
            <person name="Craig R.J."/>
            <person name="Hasan A.R."/>
            <person name="Ness R.W."/>
            <person name="Keightley P.D."/>
        </authorList>
    </citation>
    <scope>NUCLEOTIDE SEQUENCE</scope>
    <source>
        <strain evidence="2">CCAP 11/70</strain>
    </source>
</reference>
<organism evidence="2 3">
    <name type="scientific">Edaphochlamys debaryana</name>
    <dbReference type="NCBI Taxonomy" id="47281"/>
    <lineage>
        <taxon>Eukaryota</taxon>
        <taxon>Viridiplantae</taxon>
        <taxon>Chlorophyta</taxon>
        <taxon>core chlorophytes</taxon>
        <taxon>Chlorophyceae</taxon>
        <taxon>CS clade</taxon>
        <taxon>Chlamydomonadales</taxon>
        <taxon>Chlamydomonadales incertae sedis</taxon>
        <taxon>Edaphochlamys</taxon>
    </lineage>
</organism>
<dbReference type="SUPFAM" id="SSF52058">
    <property type="entry name" value="L domain-like"/>
    <property type="match status" value="1"/>
</dbReference>
<dbReference type="GO" id="GO:0005930">
    <property type="term" value="C:axoneme"/>
    <property type="evidence" value="ECO:0007669"/>
    <property type="project" value="UniProtKB-SubCell"/>
</dbReference>
<dbReference type="Gene3D" id="3.80.10.10">
    <property type="entry name" value="Ribonuclease Inhibitor"/>
    <property type="match status" value="1"/>
</dbReference>
<proteinExistence type="predicted"/>
<sequence length="552" mass="57912">MGFDERICPEEWRQGGLDFLRAIPQLSGRPGEGVASLELPAQLLSLSTAPLIAGAFPSLARLVLSEAGELSPDASHEAARGLALLLNGGGKPEGGGVADGATAGAVGEGAVGGGTSTEAGSEGVAGVATQNTAPLLPRLVALRFGPTPLKRLPPGFGTVLWQSSQLRTLEFKSLALSVKNQQEQEQAEDSRGPLEDIASLTQLTALSLYSCAVPLLPVLTGALTRLTSLSLGFQRSSLSPALFAPLQGLQRLEIPDATLEAAGLAEALSSLTRLSVGGFTLSAQELSQPLTSIPRWRLPAGLRELGLGTDSYPPAVPPEILAGLELHPGLCLDRCSTQGSFVLHPGRHTATPAEDGDDDEEGGFVGTELLPAAEEALCGALRFVHRNGLLWKRQRSLSITFKAQLRDQLLQPVGGAAGTGPGRPNHGRWLREVAALRPTDLTLEGIRLSYQDVETVKQGMQELQTLIFEPPIELRGQAIASIVGLVKAMPEKQALTLDLSTVKGLGFAAAERVRSLGLRVRAQVEACGVEPILITAEGLTVEVDPNEPDDVD</sequence>
<name>A0A835YHL5_9CHLO</name>
<keyword evidence="3" id="KW-1185">Reference proteome</keyword>
<comment type="caution">
    <text evidence="2">The sequence shown here is derived from an EMBL/GenBank/DDBJ whole genome shotgun (WGS) entry which is preliminary data.</text>
</comment>
<gene>
    <name evidence="2" type="ORF">HYH03_001143</name>
</gene>
<comment type="subcellular location">
    <subcellularLocation>
        <location evidence="1">Cytoplasm</location>
        <location evidence="1">Cytoskeleton</location>
        <location evidence="1">Cilium axoneme</location>
    </subcellularLocation>
</comment>
<evidence type="ECO:0000256" key="1">
    <source>
        <dbReference type="ARBA" id="ARBA00004430"/>
    </source>
</evidence>
<protein>
    <submittedName>
        <fullName evidence="2">Uncharacterized protein</fullName>
    </submittedName>
</protein>
<evidence type="ECO:0000313" key="2">
    <source>
        <dbReference type="EMBL" id="KAG2501353.1"/>
    </source>
</evidence>
<dbReference type="EMBL" id="JAEHOE010000002">
    <property type="protein sequence ID" value="KAG2501353.1"/>
    <property type="molecule type" value="Genomic_DNA"/>
</dbReference>
<dbReference type="InterPro" id="IPR032675">
    <property type="entry name" value="LRR_dom_sf"/>
</dbReference>
<accession>A0A835YHL5</accession>
<dbReference type="Proteomes" id="UP000612055">
    <property type="component" value="Unassembled WGS sequence"/>
</dbReference>
<dbReference type="AlphaFoldDB" id="A0A835YHL5"/>